<accession>A0A158SH98</accession>
<accession>K6S7J8</accession>
<name>A0A243PWU1_LACPA</name>
<dbReference type="EMBL" id="LKFU01000003">
    <property type="protein sequence ID" value="RND90147.1"/>
    <property type="molecule type" value="Genomic_DNA"/>
</dbReference>
<evidence type="ECO:0000313" key="5">
    <source>
        <dbReference type="Proteomes" id="UP000285532"/>
    </source>
</evidence>
<dbReference type="AlphaFoldDB" id="A0A243PWU1"/>
<feature type="transmembrane region" description="Helical" evidence="1">
    <location>
        <begin position="114"/>
        <end position="132"/>
    </location>
</feature>
<keyword evidence="1" id="KW-0812">Transmembrane</keyword>
<accession>A0A243PWU1</accession>
<feature type="transmembrane region" description="Helical" evidence="1">
    <location>
        <begin position="6"/>
        <end position="23"/>
    </location>
</feature>
<comment type="caution">
    <text evidence="2">The sequence shown here is derived from an EMBL/GenBank/DDBJ whole genome shotgun (WGS) entry which is preliminary data.</text>
</comment>
<accession>K0N120</accession>
<evidence type="ECO:0000313" key="4">
    <source>
        <dbReference type="Proteomes" id="UP000234512"/>
    </source>
</evidence>
<keyword evidence="1" id="KW-1133">Transmembrane helix</keyword>
<dbReference type="EMBL" id="PKQJ01000003">
    <property type="protein sequence ID" value="PLC47191.1"/>
    <property type="molecule type" value="Genomic_DNA"/>
</dbReference>
<dbReference type="Proteomes" id="UP000234512">
    <property type="component" value="Unassembled WGS sequence"/>
</dbReference>
<keyword evidence="1" id="KW-0472">Membrane</keyword>
<organism evidence="2 4">
    <name type="scientific">Lacticaseibacillus paracasei</name>
    <name type="common">Lactobacillus paracasei</name>
    <dbReference type="NCBI Taxonomy" id="1597"/>
    <lineage>
        <taxon>Bacteria</taxon>
        <taxon>Bacillati</taxon>
        <taxon>Bacillota</taxon>
        <taxon>Bacilli</taxon>
        <taxon>Lactobacillales</taxon>
        <taxon>Lactobacillaceae</taxon>
        <taxon>Lacticaseibacillus</taxon>
    </lineage>
</organism>
<feature type="transmembrane region" description="Helical" evidence="1">
    <location>
        <begin position="165"/>
        <end position="185"/>
    </location>
</feature>
<dbReference type="KEGG" id="lce:LC2W_0045"/>
<sequence length="203" mass="23707">MLRLIVILVIFAIFFVPARIIRVEDEKAISFQQERLPQMTREQIYHARVFYKKTIYARHLLLRILRIISRIFLIITATLFVGAVSIQFGLLFNLVPVGMTRLWALSQSDGSRNLLLILASIVGSFGVMTWWYQYSRLLALIEDDSHRPEDLLWTSPTILQRQKECYLFMLVMFLMVVYGFTFLAVTNGIPSSVTPYYLPKIFF</sequence>
<reference evidence="3 5" key="1">
    <citation type="journal article" date="2018" name="Front. Microbiol.">
        <title>Conversion of Methionine to Cysteine in Lactobacillus paracasei Depends on the Highly Mobile cysK-ctl-cysE Gene Cluster.</title>
        <authorList>
            <person name="Wuthrich D."/>
            <person name="Irmler S."/>
            <person name="Berthoud H."/>
            <person name="Guggenbuhl B."/>
            <person name="Eugster E."/>
            <person name="Bruggmann R."/>
        </authorList>
    </citation>
    <scope>NUCLEOTIDE SEQUENCE [LARGE SCALE GENOMIC DNA]</scope>
    <source>
        <strain evidence="3 5">FAM18172</strain>
    </source>
</reference>
<reference evidence="2 4" key="2">
    <citation type="journal article" date="2018" name="Genome Announc.">
        <title>Draft Genome Sequence of Lactobacillus paracasei DUP 13076, Which Exhibits Potent Antipathogenic Effects against Salmonella enterica Serovars Enteritidis, Typhimurium, and Heidelberg.</title>
        <authorList>
            <person name="Muyyarikkandy M.S."/>
            <person name="Alqahtani F.H."/>
            <person name="Mandoiu I."/>
            <person name="Amalaradjou M.A."/>
        </authorList>
    </citation>
    <scope>NUCLEOTIDE SEQUENCE [LARGE SCALE GENOMIC DNA]</scope>
    <source>
        <strain evidence="2 4">DUP 13076</strain>
    </source>
</reference>
<protein>
    <submittedName>
        <fullName evidence="2">Uncharacterized protein</fullName>
    </submittedName>
</protein>
<proteinExistence type="predicted"/>
<evidence type="ECO:0000313" key="2">
    <source>
        <dbReference type="EMBL" id="PLC47191.1"/>
    </source>
</evidence>
<evidence type="ECO:0000256" key="1">
    <source>
        <dbReference type="SAM" id="Phobius"/>
    </source>
</evidence>
<evidence type="ECO:0000313" key="3">
    <source>
        <dbReference type="EMBL" id="RND90147.1"/>
    </source>
</evidence>
<dbReference type="Proteomes" id="UP000285532">
    <property type="component" value="Unassembled WGS sequence"/>
</dbReference>
<dbReference type="RefSeq" id="WP_003577243.1">
    <property type="nucleotide sequence ID" value="NC_010999.1"/>
</dbReference>
<feature type="transmembrane region" description="Helical" evidence="1">
    <location>
        <begin position="71"/>
        <end position="94"/>
    </location>
</feature>
<dbReference type="KEGG" id="lcs:LCBD_0043"/>
<gene>
    <name evidence="2" type="ORF">C0Q90_04600</name>
    <name evidence="3" type="ORF">FAM18172_00042</name>
</gene>